<keyword evidence="1" id="KW-0472">Membrane</keyword>
<keyword evidence="1" id="KW-0812">Transmembrane</keyword>
<reference evidence="3 4" key="1">
    <citation type="submission" date="2016-10" db="EMBL/GenBank/DDBJ databases">
        <authorList>
            <person name="de Groot N.N."/>
        </authorList>
    </citation>
    <scope>NUCLEOTIDE SEQUENCE [LARGE SCALE GENOMIC DNA]</scope>
    <source>
        <strain evidence="3 4">DSM 45610</strain>
    </source>
</reference>
<keyword evidence="4" id="KW-1185">Reference proteome</keyword>
<sequence>MNEVNHLFDQGEAVRPQRFYDLLDGVFRLYRQRWKTTWMILFLCLGPPYLVAEVALLRGGGNSDPFSPLNEGGQDWAFLILSIVIYLLIWMIFVPLMQAGVTAITASRIQRNEDLSFKEVLRKTGRVCIPVLFTLLLMGLLITLLWVILGILWAIPFGLLVFALNGWQIPLIIMGFLFFLSATIITIWVSIRLILTLPIVVEEETGYLAAIKRSWRLTKGSFWKIFGASLIVGIVVGFFSMVSGLLSGVASGLYTTMDSGFVWISVLITILNIFFLCLPLPLQPILNTFFYYDCQSRREGTDLERDLVAIGEIQA</sequence>
<organism evidence="3 4">
    <name type="scientific">Marininema mesophilum</name>
    <dbReference type="NCBI Taxonomy" id="1048340"/>
    <lineage>
        <taxon>Bacteria</taxon>
        <taxon>Bacillati</taxon>
        <taxon>Bacillota</taxon>
        <taxon>Bacilli</taxon>
        <taxon>Bacillales</taxon>
        <taxon>Thermoactinomycetaceae</taxon>
        <taxon>Marininema</taxon>
    </lineage>
</organism>
<protein>
    <submittedName>
        <fullName evidence="3">Membrane domain of glycerophosphoryl diester phosphodiesterase</fullName>
    </submittedName>
</protein>
<evidence type="ECO:0000313" key="4">
    <source>
        <dbReference type="Proteomes" id="UP000198534"/>
    </source>
</evidence>
<dbReference type="AlphaFoldDB" id="A0A1H2ZK37"/>
<evidence type="ECO:0000256" key="1">
    <source>
        <dbReference type="SAM" id="Phobius"/>
    </source>
</evidence>
<dbReference type="Proteomes" id="UP000198534">
    <property type="component" value="Unassembled WGS sequence"/>
</dbReference>
<feature type="transmembrane region" description="Helical" evidence="1">
    <location>
        <begin position="167"/>
        <end position="189"/>
    </location>
</feature>
<gene>
    <name evidence="3" type="ORF">SAMN05444487_11182</name>
</gene>
<dbReference type="Pfam" id="PF10110">
    <property type="entry name" value="GPDPase_memb"/>
    <property type="match status" value="1"/>
</dbReference>
<evidence type="ECO:0000313" key="3">
    <source>
        <dbReference type="EMBL" id="SDX17164.1"/>
    </source>
</evidence>
<feature type="transmembrane region" description="Helical" evidence="1">
    <location>
        <begin position="127"/>
        <end position="155"/>
    </location>
</feature>
<dbReference type="STRING" id="1048340.SAMN05444487_11182"/>
<name>A0A1H2ZK37_9BACL</name>
<feature type="transmembrane region" description="Helical" evidence="1">
    <location>
        <begin position="222"/>
        <end position="241"/>
    </location>
</feature>
<dbReference type="InterPro" id="IPR018476">
    <property type="entry name" value="GlyceroP-diester-Pdiesterase_M"/>
</dbReference>
<feature type="transmembrane region" description="Helical" evidence="1">
    <location>
        <begin position="38"/>
        <end position="56"/>
    </location>
</feature>
<dbReference type="PANTHER" id="PTHR33133">
    <property type="entry name" value="OS08G0107100 PROTEIN-RELATED"/>
    <property type="match status" value="1"/>
</dbReference>
<dbReference type="EMBL" id="FNNQ01000011">
    <property type="protein sequence ID" value="SDX17164.1"/>
    <property type="molecule type" value="Genomic_DNA"/>
</dbReference>
<keyword evidence="1" id="KW-1133">Transmembrane helix</keyword>
<feature type="transmembrane region" description="Helical" evidence="1">
    <location>
        <begin position="261"/>
        <end position="282"/>
    </location>
</feature>
<proteinExistence type="predicted"/>
<feature type="domain" description="Glycerophosphoryl diester phosphodiesterase membrane" evidence="2">
    <location>
        <begin position="80"/>
        <end position="293"/>
    </location>
</feature>
<accession>A0A1H2ZK37</accession>
<dbReference type="PANTHER" id="PTHR33133:SF1">
    <property type="entry name" value="EXPRESSED PROTEIN-RELATED"/>
    <property type="match status" value="1"/>
</dbReference>
<feature type="transmembrane region" description="Helical" evidence="1">
    <location>
        <begin position="76"/>
        <end position="106"/>
    </location>
</feature>
<evidence type="ECO:0000259" key="2">
    <source>
        <dbReference type="Pfam" id="PF10110"/>
    </source>
</evidence>